<comment type="subcellular location">
    <subcellularLocation>
        <location evidence="1">Nucleus</location>
    </subcellularLocation>
</comment>
<dbReference type="EMBL" id="AMQM01008537">
    <property type="status" value="NOT_ANNOTATED_CDS"/>
    <property type="molecule type" value="Genomic_DNA"/>
</dbReference>
<feature type="compositionally biased region" description="Basic and acidic residues" evidence="5">
    <location>
        <begin position="382"/>
        <end position="400"/>
    </location>
</feature>
<dbReference type="AlphaFoldDB" id="T1FWD3"/>
<feature type="compositionally biased region" description="Polar residues" evidence="5">
    <location>
        <begin position="263"/>
        <end position="272"/>
    </location>
</feature>
<dbReference type="GeneID" id="20213128"/>
<dbReference type="STRING" id="6412.T1FWD3"/>
<feature type="region of interest" description="Disordered" evidence="5">
    <location>
        <begin position="308"/>
        <end position="336"/>
    </location>
</feature>
<evidence type="ECO:0000256" key="3">
    <source>
        <dbReference type="ARBA" id="ARBA00023204"/>
    </source>
</evidence>
<dbReference type="GO" id="GO:0006310">
    <property type="term" value="P:DNA recombination"/>
    <property type="evidence" value="ECO:0007669"/>
    <property type="project" value="InterPro"/>
</dbReference>
<dbReference type="GO" id="GO:0010165">
    <property type="term" value="P:response to X-ray"/>
    <property type="evidence" value="ECO:0000318"/>
    <property type="project" value="GO_Central"/>
</dbReference>
<feature type="region of interest" description="Disordered" evidence="5">
    <location>
        <begin position="212"/>
        <end position="296"/>
    </location>
</feature>
<dbReference type="Pfam" id="PF06632">
    <property type="entry name" value="XRCC4"/>
    <property type="match status" value="1"/>
</dbReference>
<dbReference type="Gene3D" id="1.20.5.370">
    <property type="match status" value="1"/>
</dbReference>
<reference evidence="10" key="1">
    <citation type="submission" date="2012-12" db="EMBL/GenBank/DDBJ databases">
        <authorList>
            <person name="Hellsten U."/>
            <person name="Grimwood J."/>
            <person name="Chapman J.A."/>
            <person name="Shapiro H."/>
            <person name="Aerts A."/>
            <person name="Otillar R.P."/>
            <person name="Terry A.Y."/>
            <person name="Boore J.L."/>
            <person name="Simakov O."/>
            <person name="Marletaz F."/>
            <person name="Cho S.-J."/>
            <person name="Edsinger-Gonzales E."/>
            <person name="Havlak P."/>
            <person name="Kuo D.-H."/>
            <person name="Larsson T."/>
            <person name="Lv J."/>
            <person name="Arendt D."/>
            <person name="Savage R."/>
            <person name="Osoegawa K."/>
            <person name="de Jong P."/>
            <person name="Lindberg D.R."/>
            <person name="Seaver E.C."/>
            <person name="Weisblat D.A."/>
            <person name="Putnam N.H."/>
            <person name="Grigoriev I.V."/>
            <person name="Rokhsar D.S."/>
        </authorList>
    </citation>
    <scope>NUCLEOTIDE SEQUENCE</scope>
</reference>
<feature type="region of interest" description="Disordered" evidence="5">
    <location>
        <begin position="372"/>
        <end position="407"/>
    </location>
</feature>
<organism evidence="9 10">
    <name type="scientific">Helobdella robusta</name>
    <name type="common">Californian leech</name>
    <dbReference type="NCBI Taxonomy" id="6412"/>
    <lineage>
        <taxon>Eukaryota</taxon>
        <taxon>Metazoa</taxon>
        <taxon>Spiralia</taxon>
        <taxon>Lophotrochozoa</taxon>
        <taxon>Annelida</taxon>
        <taxon>Clitellata</taxon>
        <taxon>Hirudinea</taxon>
        <taxon>Rhynchobdellida</taxon>
        <taxon>Glossiphoniidae</taxon>
        <taxon>Helobdella</taxon>
    </lineage>
</organism>
<protein>
    <recommendedName>
        <fullName evidence="11">DNA repair protein XRCC4</fullName>
    </recommendedName>
</protein>
<evidence type="ECO:0000313" key="8">
    <source>
        <dbReference type="EMBL" id="ESN89901.1"/>
    </source>
</evidence>
<accession>T1FWD3</accession>
<dbReference type="GO" id="GO:0003677">
    <property type="term" value="F:DNA binding"/>
    <property type="evidence" value="ECO:0007669"/>
    <property type="project" value="InterPro"/>
</dbReference>
<evidence type="ECO:0000256" key="5">
    <source>
        <dbReference type="SAM" id="MobiDB-lite"/>
    </source>
</evidence>
<dbReference type="InParanoid" id="T1FWD3"/>
<dbReference type="InterPro" id="IPR053962">
    <property type="entry name" value="XRCC4_CC"/>
</dbReference>
<dbReference type="Pfam" id="PF21924">
    <property type="entry name" value="XRCC4_CC"/>
    <property type="match status" value="1"/>
</dbReference>
<dbReference type="InterPro" id="IPR010585">
    <property type="entry name" value="DNA_repair_prot_XRCC4"/>
</dbReference>
<evidence type="ECO:0000259" key="7">
    <source>
        <dbReference type="Pfam" id="PF21924"/>
    </source>
</evidence>
<evidence type="ECO:0008006" key="11">
    <source>
        <dbReference type="Google" id="ProtNLM"/>
    </source>
</evidence>
<feature type="domain" description="XRCC4 coiled-coil" evidence="7">
    <location>
        <begin position="139"/>
        <end position="197"/>
    </location>
</feature>
<evidence type="ECO:0000313" key="10">
    <source>
        <dbReference type="Proteomes" id="UP000015101"/>
    </source>
</evidence>
<dbReference type="PANTHER" id="PTHR28559">
    <property type="entry name" value="DNA REPAIR PROTEIN XRCC4"/>
    <property type="match status" value="1"/>
</dbReference>
<keyword evidence="2" id="KW-0227">DNA damage</keyword>
<dbReference type="OrthoDB" id="8064436at2759"/>
<dbReference type="KEGG" id="hro:HELRODRAFT_194751"/>
<evidence type="ECO:0000256" key="1">
    <source>
        <dbReference type="ARBA" id="ARBA00004123"/>
    </source>
</evidence>
<dbReference type="CDD" id="cd22283">
    <property type="entry name" value="HD_XRCC4_N"/>
    <property type="match status" value="1"/>
</dbReference>
<proteinExistence type="predicted"/>
<dbReference type="SUPFAM" id="SSF58022">
    <property type="entry name" value="XRCC4, C-terminal oligomerization domain"/>
    <property type="match status" value="1"/>
</dbReference>
<dbReference type="InterPro" id="IPR014751">
    <property type="entry name" value="XRCC4-like_C"/>
</dbReference>
<keyword evidence="3" id="KW-0234">DNA repair</keyword>
<feature type="compositionally biased region" description="Low complexity" evidence="5">
    <location>
        <begin position="244"/>
        <end position="262"/>
    </location>
</feature>
<gene>
    <name evidence="9" type="primary">20213128</name>
    <name evidence="8" type="ORF">HELRODRAFT_194751</name>
</gene>
<sequence length="459" mass="51245">MKYLFLKRIVENKQCYFELTWSDEFGELGLKLFDGQKFYKGKVTLEDFELFSSKTSKSLEDIWSETISVFKDEEHDNNKSEFFLEIKYLENDLEVVVTWKKLLGGDDVKQRLGSVVLRCSTEDSEMTALLDDLLLLICSQKKSVGDLTKEKNDVLEGYNNVLKKLDELTIHKERIEVDLFSKFALVLNAKKDKIKHLKEELEQLKQSVHALPDNECTDDDHVDKRKSKLKGAKSKKPAKKKAKTTTAVAAAATAAASTSSKSRVNVESNEIIHSSDFDTDTEESDHSNASQEMTSVSLPSLPLETAAELQSLPSSSAAAAEPTAGPSSSAHPYFSSPAPNLNSSSLLVFGDSQTDEDLFQIVPMKKKIKIISDDDGGDINDDNIKKNDDKNDERTDRCDENDGGGGVRKINFYQTERVAVGKRGKKNHNNDVSVTEMKAKKPQIDDDTLDISKLIDDLI</sequence>
<dbReference type="CTD" id="20213128"/>
<feature type="compositionally biased region" description="Basic residues" evidence="5">
    <location>
        <begin position="224"/>
        <end position="243"/>
    </location>
</feature>
<dbReference type="EnsemblMetazoa" id="HelroT194751">
    <property type="protein sequence ID" value="HelroP194751"/>
    <property type="gene ID" value="HelroG194751"/>
</dbReference>
<dbReference type="Gene3D" id="2.170.210.10">
    <property type="entry name" value="DNA double-strand break repair and VJ recombination XRCC4, N-terminal"/>
    <property type="match status" value="1"/>
</dbReference>
<reference evidence="8 10" key="2">
    <citation type="journal article" date="2013" name="Nature">
        <title>Insights into bilaterian evolution from three spiralian genomes.</title>
        <authorList>
            <person name="Simakov O."/>
            <person name="Marletaz F."/>
            <person name="Cho S.J."/>
            <person name="Edsinger-Gonzales E."/>
            <person name="Havlak P."/>
            <person name="Hellsten U."/>
            <person name="Kuo D.H."/>
            <person name="Larsson T."/>
            <person name="Lv J."/>
            <person name="Arendt D."/>
            <person name="Savage R."/>
            <person name="Osoegawa K."/>
            <person name="de Jong P."/>
            <person name="Grimwood J."/>
            <person name="Chapman J.A."/>
            <person name="Shapiro H."/>
            <person name="Aerts A."/>
            <person name="Otillar R.P."/>
            <person name="Terry A.Y."/>
            <person name="Boore J.L."/>
            <person name="Grigoriev I.V."/>
            <person name="Lindberg D.R."/>
            <person name="Seaver E.C."/>
            <person name="Weisblat D.A."/>
            <person name="Putnam N.H."/>
            <person name="Rokhsar D.S."/>
        </authorList>
    </citation>
    <scope>NUCLEOTIDE SEQUENCE</scope>
</reference>
<dbReference type="GO" id="GO:0032807">
    <property type="term" value="C:DNA ligase IV complex"/>
    <property type="evidence" value="ECO:0000318"/>
    <property type="project" value="GO_Central"/>
</dbReference>
<dbReference type="GO" id="GO:0005958">
    <property type="term" value="C:DNA-dependent protein kinase-DNA ligase 4 complex"/>
    <property type="evidence" value="ECO:0000318"/>
    <property type="project" value="GO_Central"/>
</dbReference>
<dbReference type="EMBL" id="KB097792">
    <property type="protein sequence ID" value="ESN89901.1"/>
    <property type="molecule type" value="Genomic_DNA"/>
</dbReference>
<dbReference type="PANTHER" id="PTHR28559:SF1">
    <property type="entry name" value="DNA REPAIR PROTEIN XRCC4"/>
    <property type="match status" value="1"/>
</dbReference>
<evidence type="ECO:0000259" key="6">
    <source>
        <dbReference type="Pfam" id="PF06632"/>
    </source>
</evidence>
<dbReference type="InterPro" id="IPR053961">
    <property type="entry name" value="XRCC4_N"/>
</dbReference>
<keyword evidence="10" id="KW-1185">Reference proteome</keyword>
<keyword evidence="4" id="KW-0539">Nucleus</keyword>
<evidence type="ECO:0000313" key="9">
    <source>
        <dbReference type="EnsemblMetazoa" id="HelroP194751"/>
    </source>
</evidence>
<evidence type="ECO:0000256" key="2">
    <source>
        <dbReference type="ARBA" id="ARBA00022763"/>
    </source>
</evidence>
<dbReference type="Proteomes" id="UP000015101">
    <property type="component" value="Unassembled WGS sequence"/>
</dbReference>
<reference evidence="9" key="3">
    <citation type="submission" date="2015-06" db="UniProtKB">
        <authorList>
            <consortium name="EnsemblMetazoa"/>
        </authorList>
    </citation>
    <scope>IDENTIFICATION</scope>
</reference>
<feature type="domain" description="XRCC4 N-terminal" evidence="6">
    <location>
        <begin position="15"/>
        <end position="117"/>
    </location>
</feature>
<name>T1FWD3_HELRO</name>
<dbReference type="InterPro" id="IPR038051">
    <property type="entry name" value="XRCC4-like_N_sf"/>
</dbReference>
<dbReference type="RefSeq" id="XP_009031984.1">
    <property type="nucleotide sequence ID" value="XM_009033736.1"/>
</dbReference>
<evidence type="ECO:0000256" key="4">
    <source>
        <dbReference type="ARBA" id="ARBA00023242"/>
    </source>
</evidence>
<dbReference type="HOGENOM" id="CLU_596253_0_0_1"/>
<dbReference type="GO" id="GO:0006303">
    <property type="term" value="P:double-strand break repair via nonhomologous end joining"/>
    <property type="evidence" value="ECO:0000318"/>
    <property type="project" value="GO_Central"/>
</dbReference>